<dbReference type="STRING" id="565045.NOR51B_525"/>
<dbReference type="GO" id="GO:0046872">
    <property type="term" value="F:metal ion binding"/>
    <property type="evidence" value="ECO:0007669"/>
    <property type="project" value="UniProtKB-KW"/>
</dbReference>
<dbReference type="AlphaFoldDB" id="B8KX48"/>
<dbReference type="eggNOG" id="COG2010">
    <property type="taxonomic scope" value="Bacteria"/>
</dbReference>
<sequence>MKIKWAGLLAVTLVPIMAVADQTYDVLSQSMRAKNSVSMDRLTQDSLQAYCSKPRDEANYSTAAAIRESRLAAIAMPADGVFVGDWRQGHDVANNGRGLQYSDDPSQPNGGNCYACHQLDPREVAYGTIGPSLTNYGARGQSDVMLRYTWTKIWDTHAYNVCSHMPRFGAQGILTEQQIKDVMAYLMDPDSPVNRPVEE</sequence>
<evidence type="ECO:0000256" key="2">
    <source>
        <dbReference type="ARBA" id="ARBA00022723"/>
    </source>
</evidence>
<evidence type="ECO:0000259" key="6">
    <source>
        <dbReference type="PROSITE" id="PS51007"/>
    </source>
</evidence>
<dbReference type="RefSeq" id="WP_009019335.1">
    <property type="nucleotide sequence ID" value="NZ_DS999411.1"/>
</dbReference>
<dbReference type="InterPro" id="IPR030999">
    <property type="entry name" value="Thiosulf_SoxX"/>
</dbReference>
<accession>B8KX48</accession>
<evidence type="ECO:0000313" key="7">
    <source>
        <dbReference type="EMBL" id="EED34587.1"/>
    </source>
</evidence>
<dbReference type="EMBL" id="DS999411">
    <property type="protein sequence ID" value="EED34587.1"/>
    <property type="molecule type" value="Genomic_DNA"/>
</dbReference>
<name>B8KX48_9GAMM</name>
<keyword evidence="3 4" id="KW-0408">Iron</keyword>
<dbReference type="InterPro" id="IPR016823">
    <property type="entry name" value="Thiosulf_SoxX_II"/>
</dbReference>
<evidence type="ECO:0000256" key="3">
    <source>
        <dbReference type="ARBA" id="ARBA00023004"/>
    </source>
</evidence>
<feature type="domain" description="Cytochrome c" evidence="6">
    <location>
        <begin position="93"/>
        <end position="190"/>
    </location>
</feature>
<dbReference type="OrthoDB" id="9808312at2"/>
<reference evidence="8" key="1">
    <citation type="journal article" date="2013" name="BMC Microbiol.">
        <title>Taxonomy and evolution of bacteriochlorophyll a-containing members of the OM60/NOR5 clade of marine gammaproteobacteria: description of Luminiphilus syltensis gen. nov., sp. nov., reclassification of Haliea rubra as Pseudohaliea rubra gen. nov., comb. nov., and emendation of Chromatocurvus halotolerans.</title>
        <authorList>
            <person name="Spring S."/>
            <person name="Riedel T."/>
            <person name="Sproer C."/>
            <person name="Yan S."/>
            <person name="Harder J."/>
            <person name="Fuchs B.M."/>
        </authorList>
    </citation>
    <scope>NUCLEOTIDE SEQUENCE [LARGE SCALE GENOMIC DNA]</scope>
    <source>
        <strain evidence="8">NOR51-B</strain>
    </source>
</reference>
<dbReference type="Gene3D" id="1.10.760.10">
    <property type="entry name" value="Cytochrome c-like domain"/>
    <property type="match status" value="1"/>
</dbReference>
<dbReference type="Pfam" id="PF00034">
    <property type="entry name" value="Cytochrom_C"/>
    <property type="match status" value="1"/>
</dbReference>
<keyword evidence="2 4" id="KW-0479">Metal-binding</keyword>
<evidence type="ECO:0000256" key="5">
    <source>
        <dbReference type="SAM" id="SignalP"/>
    </source>
</evidence>
<dbReference type="PIRSF" id="PIRSF024608">
    <property type="entry name" value="UCP024608"/>
    <property type="match status" value="1"/>
</dbReference>
<keyword evidence="5" id="KW-0732">Signal</keyword>
<evidence type="ECO:0000313" key="8">
    <source>
        <dbReference type="Proteomes" id="UP000004699"/>
    </source>
</evidence>
<evidence type="ECO:0000256" key="4">
    <source>
        <dbReference type="PROSITE-ProRule" id="PRU00433"/>
    </source>
</evidence>
<feature type="signal peptide" evidence="5">
    <location>
        <begin position="1"/>
        <end position="20"/>
    </location>
</feature>
<protein>
    <recommendedName>
        <fullName evidence="6">Cytochrome c domain-containing protein</fullName>
    </recommendedName>
</protein>
<dbReference type="InterPro" id="IPR009056">
    <property type="entry name" value="Cyt_c-like_dom"/>
</dbReference>
<feature type="chain" id="PRO_5002876313" description="Cytochrome c domain-containing protein" evidence="5">
    <location>
        <begin position="21"/>
        <end position="199"/>
    </location>
</feature>
<dbReference type="InterPro" id="IPR036909">
    <property type="entry name" value="Cyt_c-like_dom_sf"/>
</dbReference>
<dbReference type="GO" id="GO:0009055">
    <property type="term" value="F:electron transfer activity"/>
    <property type="evidence" value="ECO:0007669"/>
    <property type="project" value="InterPro"/>
</dbReference>
<organism evidence="7 8">
    <name type="scientific">Luminiphilus syltensis NOR5-1B</name>
    <dbReference type="NCBI Taxonomy" id="565045"/>
    <lineage>
        <taxon>Bacteria</taxon>
        <taxon>Pseudomonadati</taxon>
        <taxon>Pseudomonadota</taxon>
        <taxon>Gammaproteobacteria</taxon>
        <taxon>Cellvibrionales</taxon>
        <taxon>Halieaceae</taxon>
        <taxon>Luminiphilus</taxon>
    </lineage>
</organism>
<dbReference type="SUPFAM" id="SSF46626">
    <property type="entry name" value="Cytochrome c"/>
    <property type="match status" value="1"/>
</dbReference>
<keyword evidence="8" id="KW-1185">Reference proteome</keyword>
<keyword evidence="1 4" id="KW-0349">Heme</keyword>
<dbReference type="NCBIfam" id="TIGR04485">
    <property type="entry name" value="thiosulf_SoxX"/>
    <property type="match status" value="1"/>
</dbReference>
<gene>
    <name evidence="7" type="ORF">NOR51B_525</name>
</gene>
<dbReference type="GO" id="GO:0020037">
    <property type="term" value="F:heme binding"/>
    <property type="evidence" value="ECO:0007669"/>
    <property type="project" value="InterPro"/>
</dbReference>
<dbReference type="Proteomes" id="UP000004699">
    <property type="component" value="Unassembled WGS sequence"/>
</dbReference>
<dbReference type="PROSITE" id="PS51007">
    <property type="entry name" value="CYTC"/>
    <property type="match status" value="1"/>
</dbReference>
<evidence type="ECO:0000256" key="1">
    <source>
        <dbReference type="ARBA" id="ARBA00022617"/>
    </source>
</evidence>
<dbReference type="HOGENOM" id="CLU_098286_0_0_6"/>
<proteinExistence type="predicted"/>